<keyword evidence="4" id="KW-0548">Nucleotidyltransferase</keyword>
<dbReference type="PANTHER" id="PTHR34388">
    <property type="entry name" value="DNA POLYMERASE III SUBUNIT DELTA"/>
    <property type="match status" value="1"/>
</dbReference>
<evidence type="ECO:0000256" key="5">
    <source>
        <dbReference type="ARBA" id="ARBA00022705"/>
    </source>
</evidence>
<dbReference type="InterPro" id="IPR005790">
    <property type="entry name" value="DNA_polIII_delta"/>
</dbReference>
<dbReference type="CDD" id="cd18138">
    <property type="entry name" value="HLD_clamp_pol_III_delta"/>
    <property type="match status" value="1"/>
</dbReference>
<dbReference type="EC" id="2.7.7.7" evidence="1 9"/>
<keyword evidence="3" id="KW-0808">Transferase</keyword>
<sequence>MRIYPEQLHQHIKQQLPNCILIFGDEALLTLEAHDMVQQVAKSQGYLETFSFSLDANFDKDGIYSHLQSLSLFSEKKIISLTLTKTSKENTAFLREIAPLLNSDILLLLQGPKLNNQQLNGAWFKKLEQQGLFVATNAPTAQRFPQWIFQRLKALELQANKEVIDFLCVHFEGNLLAAKQEFEKLALLYPKQTLTLTLVEQSITTHNHFSIFQWVDSLLAGEKQRSKRILHQLKAEGTELLLLAGTLSSEVQKLLKLSYQSQHTPLPTLLNQHQPKLWASKQALVSTALARLNSKQLEQLLIQCAELEVSVKVENSSDNWLTLELMSASF</sequence>
<name>A0ABQ6DVQ8_9GAMM</name>
<dbReference type="Proteomes" id="UP001157353">
    <property type="component" value="Unassembled WGS sequence"/>
</dbReference>
<evidence type="ECO:0000256" key="6">
    <source>
        <dbReference type="ARBA" id="ARBA00022932"/>
    </source>
</evidence>
<evidence type="ECO:0000313" key="12">
    <source>
        <dbReference type="EMBL" id="GLS89209.1"/>
    </source>
</evidence>
<dbReference type="Gene3D" id="3.40.50.300">
    <property type="entry name" value="P-loop containing nucleotide triphosphate hydrolases"/>
    <property type="match status" value="1"/>
</dbReference>
<dbReference type="InterPro" id="IPR027417">
    <property type="entry name" value="P-loop_NTPase"/>
</dbReference>
<evidence type="ECO:0000313" key="13">
    <source>
        <dbReference type="Proteomes" id="UP001157353"/>
    </source>
</evidence>
<evidence type="ECO:0000256" key="4">
    <source>
        <dbReference type="ARBA" id="ARBA00022695"/>
    </source>
</evidence>
<comment type="catalytic activity">
    <reaction evidence="8">
        <text>DNA(n) + a 2'-deoxyribonucleoside 5'-triphosphate = DNA(n+1) + diphosphate</text>
        <dbReference type="Rhea" id="RHEA:22508"/>
        <dbReference type="Rhea" id="RHEA-COMP:17339"/>
        <dbReference type="Rhea" id="RHEA-COMP:17340"/>
        <dbReference type="ChEBI" id="CHEBI:33019"/>
        <dbReference type="ChEBI" id="CHEBI:61560"/>
        <dbReference type="ChEBI" id="CHEBI:173112"/>
        <dbReference type="EC" id="2.7.7.7"/>
    </reaction>
</comment>
<proteinExistence type="inferred from homology"/>
<evidence type="ECO:0000256" key="1">
    <source>
        <dbReference type="ARBA" id="ARBA00012417"/>
    </source>
</evidence>
<gene>
    <name evidence="12" type="primary">holA</name>
    <name evidence="12" type="ORF">GCM10007916_02760</name>
</gene>
<keyword evidence="5" id="KW-0235">DNA replication</keyword>
<dbReference type="RefSeq" id="WP_284202324.1">
    <property type="nucleotide sequence ID" value="NZ_BSPQ01000001.1"/>
</dbReference>
<dbReference type="Gene3D" id="1.20.272.10">
    <property type="match status" value="1"/>
</dbReference>
<dbReference type="NCBIfam" id="TIGR01128">
    <property type="entry name" value="holA"/>
    <property type="match status" value="1"/>
</dbReference>
<evidence type="ECO:0000256" key="7">
    <source>
        <dbReference type="ARBA" id="ARBA00034754"/>
    </source>
</evidence>
<evidence type="ECO:0000259" key="11">
    <source>
        <dbReference type="Pfam" id="PF14840"/>
    </source>
</evidence>
<dbReference type="PANTHER" id="PTHR34388:SF1">
    <property type="entry name" value="DNA POLYMERASE III SUBUNIT DELTA"/>
    <property type="match status" value="1"/>
</dbReference>
<dbReference type="Gene3D" id="1.10.8.60">
    <property type="match status" value="1"/>
</dbReference>
<dbReference type="InterPro" id="IPR032780">
    <property type="entry name" value="DNA_pol3_delt_C"/>
</dbReference>
<keyword evidence="6" id="KW-0239">DNA-directed DNA polymerase</keyword>
<evidence type="ECO:0000256" key="8">
    <source>
        <dbReference type="ARBA" id="ARBA00049244"/>
    </source>
</evidence>
<dbReference type="InterPro" id="IPR008921">
    <property type="entry name" value="DNA_pol3_clamp-load_cplx_C"/>
</dbReference>
<feature type="domain" description="DNA polymerase III delta N-terminal" evidence="10">
    <location>
        <begin position="21"/>
        <end position="134"/>
    </location>
</feature>
<dbReference type="SUPFAM" id="SSF52540">
    <property type="entry name" value="P-loop containing nucleoside triphosphate hydrolases"/>
    <property type="match status" value="1"/>
</dbReference>
<evidence type="ECO:0000256" key="3">
    <source>
        <dbReference type="ARBA" id="ARBA00022679"/>
    </source>
</evidence>
<dbReference type="Pfam" id="PF06144">
    <property type="entry name" value="DNA_pol3_delta"/>
    <property type="match status" value="1"/>
</dbReference>
<dbReference type="EMBL" id="BSPQ01000001">
    <property type="protein sequence ID" value="GLS89209.1"/>
    <property type="molecule type" value="Genomic_DNA"/>
</dbReference>
<evidence type="ECO:0000259" key="10">
    <source>
        <dbReference type="Pfam" id="PF06144"/>
    </source>
</evidence>
<comment type="caution">
    <text evidence="12">The sequence shown here is derived from an EMBL/GenBank/DDBJ whole genome shotgun (WGS) entry which is preliminary data.</text>
</comment>
<organism evidence="12 13">
    <name type="scientific">Psychromonas marina</name>
    <dbReference type="NCBI Taxonomy" id="88364"/>
    <lineage>
        <taxon>Bacteria</taxon>
        <taxon>Pseudomonadati</taxon>
        <taxon>Pseudomonadota</taxon>
        <taxon>Gammaproteobacteria</taxon>
        <taxon>Alteromonadales</taxon>
        <taxon>Psychromonadaceae</taxon>
        <taxon>Psychromonas</taxon>
    </lineage>
</organism>
<feature type="domain" description="DNA polymerase III subunit delta C-terminal" evidence="11">
    <location>
        <begin position="212"/>
        <end position="327"/>
    </location>
</feature>
<evidence type="ECO:0000256" key="2">
    <source>
        <dbReference type="ARBA" id="ARBA00017703"/>
    </source>
</evidence>
<reference evidence="13" key="1">
    <citation type="journal article" date="2019" name="Int. J. Syst. Evol. Microbiol.">
        <title>The Global Catalogue of Microorganisms (GCM) 10K type strain sequencing project: providing services to taxonomists for standard genome sequencing and annotation.</title>
        <authorList>
            <consortium name="The Broad Institute Genomics Platform"/>
            <consortium name="The Broad Institute Genome Sequencing Center for Infectious Disease"/>
            <person name="Wu L."/>
            <person name="Ma J."/>
        </authorList>
    </citation>
    <scope>NUCLEOTIDE SEQUENCE [LARGE SCALE GENOMIC DNA]</scope>
    <source>
        <strain evidence="13">NBRC 103166</strain>
    </source>
</reference>
<dbReference type="InterPro" id="IPR010372">
    <property type="entry name" value="DNA_pol3_delta_N"/>
</dbReference>
<dbReference type="Pfam" id="PF14840">
    <property type="entry name" value="DNA_pol3_delt_C"/>
    <property type="match status" value="1"/>
</dbReference>
<evidence type="ECO:0000256" key="9">
    <source>
        <dbReference type="NCBIfam" id="TIGR01128"/>
    </source>
</evidence>
<protein>
    <recommendedName>
        <fullName evidence="2 9">DNA polymerase III subunit delta</fullName>
        <ecNumber evidence="1 9">2.7.7.7</ecNumber>
    </recommendedName>
</protein>
<comment type="similarity">
    <text evidence="7">Belongs to the DNA polymerase HolA subunit family.</text>
</comment>
<dbReference type="SUPFAM" id="SSF48019">
    <property type="entry name" value="post-AAA+ oligomerization domain-like"/>
    <property type="match status" value="1"/>
</dbReference>
<keyword evidence="13" id="KW-1185">Reference proteome</keyword>
<accession>A0ABQ6DVQ8</accession>